<sequence length="59" mass="6599">MTRSLKALGDRMLNSLLPSTTADASACTVTCWCYHWLDHTAYTCRQPDCSTTVVCYECC</sequence>
<gene>
    <name evidence="1" type="ORF">CA984_06180</name>
</gene>
<dbReference type="RefSeq" id="WP_086569123.1">
    <property type="nucleotide sequence ID" value="NZ_NGFP01000017.1"/>
</dbReference>
<evidence type="ECO:0000313" key="2">
    <source>
        <dbReference type="Proteomes" id="UP000194761"/>
    </source>
</evidence>
<reference evidence="1 2" key="1">
    <citation type="submission" date="2017-05" db="EMBL/GenBank/DDBJ databases">
        <title>Biotechnological potential of actinobacteria isolated from South African environments.</title>
        <authorList>
            <person name="Le Roes-Hill M."/>
            <person name="Prins A."/>
            <person name="Durrell K.A."/>
        </authorList>
    </citation>
    <scope>NUCLEOTIDE SEQUENCE [LARGE SCALE GENOMIC DNA]</scope>
    <source>
        <strain evidence="1">M26</strain>
    </source>
</reference>
<keyword evidence="2" id="KW-1185">Reference proteome</keyword>
<proteinExistence type="predicted"/>
<name>A0A2C9ZMS2_9ACTN</name>
<protein>
    <submittedName>
        <fullName evidence="1">Uncharacterized protein</fullName>
    </submittedName>
</protein>
<dbReference type="EMBL" id="NGFP01000017">
    <property type="protein sequence ID" value="OUC98705.1"/>
    <property type="molecule type" value="Genomic_DNA"/>
</dbReference>
<evidence type="ECO:0000313" key="1">
    <source>
        <dbReference type="EMBL" id="OUC98705.1"/>
    </source>
</evidence>
<dbReference type="AlphaFoldDB" id="A0A2C9ZMS2"/>
<organism evidence="1 2">
    <name type="scientific">Streptosporangium minutum</name>
    <dbReference type="NCBI Taxonomy" id="569862"/>
    <lineage>
        <taxon>Bacteria</taxon>
        <taxon>Bacillati</taxon>
        <taxon>Actinomycetota</taxon>
        <taxon>Actinomycetes</taxon>
        <taxon>Streptosporangiales</taxon>
        <taxon>Streptosporangiaceae</taxon>
        <taxon>Streptosporangium</taxon>
    </lineage>
</organism>
<dbReference type="Proteomes" id="UP000194761">
    <property type="component" value="Unassembled WGS sequence"/>
</dbReference>
<comment type="caution">
    <text evidence="1">The sequence shown here is derived from an EMBL/GenBank/DDBJ whole genome shotgun (WGS) entry which is preliminary data.</text>
</comment>
<accession>A0A2C9ZMS2</accession>